<evidence type="ECO:0000256" key="1">
    <source>
        <dbReference type="SAM" id="MobiDB-lite"/>
    </source>
</evidence>
<evidence type="ECO:0000313" key="3">
    <source>
        <dbReference type="EMBL" id="WAA13935.1"/>
    </source>
</evidence>
<evidence type="ECO:0000313" key="4">
    <source>
        <dbReference type="Proteomes" id="UP001164726"/>
    </source>
</evidence>
<sequence length="61" mass="7331">MKRTELYGKEASNYTKSKREGKQGYLQKDVCETDRYGRLLRLVWLDVPTDLMDEYEIRKNV</sequence>
<reference evidence="3" key="1">
    <citation type="submission" date="2022-09" db="EMBL/GenBank/DDBJ databases">
        <title>Complete Genomes of Fervidibacillus albus and Fervidibacillus halotolerans isolated from tidal flat sediments.</title>
        <authorList>
            <person name="Kwon K.K."/>
            <person name="Yang S.-H."/>
            <person name="Park M.J."/>
            <person name="Oh H.-M."/>
        </authorList>
    </citation>
    <scope>NUCLEOTIDE SEQUENCE</scope>
    <source>
        <strain evidence="3">MEBiC13594</strain>
    </source>
</reference>
<keyword evidence="4" id="KW-1185">Reference proteome</keyword>
<dbReference type="RefSeq" id="WP_275422133.1">
    <property type="nucleotide sequence ID" value="NZ_CP106877.1"/>
</dbReference>
<dbReference type="EMBL" id="CP106877">
    <property type="protein sequence ID" value="WAA13935.1"/>
    <property type="molecule type" value="Genomic_DNA"/>
</dbReference>
<gene>
    <name evidence="3" type="ORF">OE105_07790</name>
</gene>
<dbReference type="SUPFAM" id="SSF50199">
    <property type="entry name" value="Staphylococcal nuclease"/>
    <property type="match status" value="1"/>
</dbReference>
<dbReference type="KEGG" id="fhl:OE105_07790"/>
<dbReference type="Gene3D" id="2.40.50.90">
    <property type="match status" value="1"/>
</dbReference>
<dbReference type="InterPro" id="IPR016071">
    <property type="entry name" value="Staphylococal_nuclease_OB-fold"/>
</dbReference>
<dbReference type="Proteomes" id="UP001164726">
    <property type="component" value="Chromosome"/>
</dbReference>
<proteinExistence type="predicted"/>
<dbReference type="AlphaFoldDB" id="A0A9E8RYK8"/>
<dbReference type="Pfam" id="PF00565">
    <property type="entry name" value="SNase"/>
    <property type="match status" value="1"/>
</dbReference>
<accession>A0A9E8RYK8</accession>
<dbReference type="InterPro" id="IPR035437">
    <property type="entry name" value="SNase_OB-fold_sf"/>
</dbReference>
<feature type="region of interest" description="Disordered" evidence="1">
    <location>
        <begin position="1"/>
        <end position="21"/>
    </location>
</feature>
<feature type="domain" description="TNase-like" evidence="2">
    <location>
        <begin position="4"/>
        <end position="49"/>
    </location>
</feature>
<name>A0A9E8RYK8_9BACI</name>
<evidence type="ECO:0000259" key="2">
    <source>
        <dbReference type="Pfam" id="PF00565"/>
    </source>
</evidence>
<organism evidence="3 4">
    <name type="scientific">Fervidibacillus halotolerans</name>
    <dbReference type="NCBI Taxonomy" id="2980027"/>
    <lineage>
        <taxon>Bacteria</taxon>
        <taxon>Bacillati</taxon>
        <taxon>Bacillota</taxon>
        <taxon>Bacilli</taxon>
        <taxon>Bacillales</taxon>
        <taxon>Bacillaceae</taxon>
        <taxon>Fervidibacillus</taxon>
    </lineage>
</organism>
<protein>
    <submittedName>
        <fullName evidence="3">Thermonuclease family protein</fullName>
    </submittedName>
</protein>